<protein>
    <submittedName>
        <fullName evidence="2">Uncharacterized protein</fullName>
    </submittedName>
</protein>
<dbReference type="PATRIC" id="fig|13690.10.peg.5022"/>
<dbReference type="RefSeq" id="WP_017183059.1">
    <property type="nucleotide sequence ID" value="NZ_CAIGKD010000008.1"/>
</dbReference>
<name>A0A084E8U9_SPHYA</name>
<organism evidence="2 4">
    <name type="scientific">Sphingobium yanoikuyae</name>
    <name type="common">Sphingomonas yanoikuyae</name>
    <dbReference type="NCBI Taxonomy" id="13690"/>
    <lineage>
        <taxon>Bacteria</taxon>
        <taxon>Pseudomonadati</taxon>
        <taxon>Pseudomonadota</taxon>
        <taxon>Alphaproteobacteria</taxon>
        <taxon>Sphingomonadales</taxon>
        <taxon>Sphingomonadaceae</taxon>
        <taxon>Sphingobium</taxon>
    </lineage>
</organism>
<evidence type="ECO:0000256" key="1">
    <source>
        <dbReference type="SAM" id="MobiDB-lite"/>
    </source>
</evidence>
<reference evidence="2 4" key="1">
    <citation type="submission" date="2014-03" db="EMBL/GenBank/DDBJ databases">
        <title>Genome sequence of Sphingobium yanoikuyae B1.</title>
        <authorList>
            <person name="Gan H.M."/>
            <person name="Gan H.Y."/>
            <person name="Savka M.A."/>
        </authorList>
    </citation>
    <scope>NUCLEOTIDE SEQUENCE [LARGE SCALE GENOMIC DNA]</scope>
    <source>
        <strain evidence="2 4">B1</strain>
    </source>
</reference>
<gene>
    <name evidence="2" type="ORF">CP98_04864</name>
    <name evidence="3" type="ORF">HH800_18645</name>
</gene>
<dbReference type="Proteomes" id="UP000028534">
    <property type="component" value="Unassembled WGS sequence"/>
</dbReference>
<dbReference type="Proteomes" id="UP000502611">
    <property type="component" value="Chromosome"/>
</dbReference>
<sequence>MASPVDAIRSGLRNGLPDILQDGTNGANGGKQQRRNGIEGNCPQQLTFKPQV</sequence>
<evidence type="ECO:0000313" key="3">
    <source>
        <dbReference type="EMBL" id="QJR04039.1"/>
    </source>
</evidence>
<evidence type="ECO:0000313" key="4">
    <source>
        <dbReference type="Proteomes" id="UP000028534"/>
    </source>
</evidence>
<evidence type="ECO:0000313" key="2">
    <source>
        <dbReference type="EMBL" id="KEZ14391.1"/>
    </source>
</evidence>
<dbReference type="EMBL" id="JGVR01000052">
    <property type="protein sequence ID" value="KEZ14391.1"/>
    <property type="molecule type" value="Genomic_DNA"/>
</dbReference>
<accession>A0A084E8U9</accession>
<proteinExistence type="predicted"/>
<feature type="region of interest" description="Disordered" evidence="1">
    <location>
        <begin position="1"/>
        <end position="52"/>
    </location>
</feature>
<feature type="compositionally biased region" description="Polar residues" evidence="1">
    <location>
        <begin position="42"/>
        <end position="52"/>
    </location>
</feature>
<dbReference type="EMBL" id="CP053021">
    <property type="protein sequence ID" value="QJR04039.1"/>
    <property type="molecule type" value="Genomic_DNA"/>
</dbReference>
<reference evidence="3 5" key="2">
    <citation type="submission" date="2020-04" db="EMBL/GenBank/DDBJ databases">
        <title>The Whole Genome Analysis of High salt-tolerant Sphingobium yanoikuyae YC-XJ2 with Aryl organophosphorus flame retardants (aryl-OPFRs)-degrading capacity and characteristics of Related phosphotriesterase.</title>
        <authorList>
            <person name="Li X."/>
        </authorList>
    </citation>
    <scope>NUCLEOTIDE SEQUENCE [LARGE SCALE GENOMIC DNA]</scope>
    <source>
        <strain evidence="3 5">YC-XJ2</strain>
    </source>
</reference>
<evidence type="ECO:0000313" key="5">
    <source>
        <dbReference type="Proteomes" id="UP000502611"/>
    </source>
</evidence>
<dbReference type="AlphaFoldDB" id="A0A084E8U9"/>